<dbReference type="PANTHER" id="PTHR24024:SF35">
    <property type="entry name" value="MANNOSE-BINDING PROTEIN A"/>
    <property type="match status" value="1"/>
</dbReference>
<feature type="domain" description="C-type lectin" evidence="8">
    <location>
        <begin position="143"/>
        <end position="251"/>
    </location>
</feature>
<evidence type="ECO:0000259" key="8">
    <source>
        <dbReference type="PROSITE" id="PS50041"/>
    </source>
</evidence>
<dbReference type="GO" id="GO:0005581">
    <property type="term" value="C:collagen trimer"/>
    <property type="evidence" value="ECO:0007669"/>
    <property type="project" value="UniProtKB-KW"/>
</dbReference>
<feature type="signal peptide" evidence="7">
    <location>
        <begin position="1"/>
        <end position="23"/>
    </location>
</feature>
<dbReference type="InterPro" id="IPR001304">
    <property type="entry name" value="C-type_lectin-like"/>
</dbReference>
<evidence type="ECO:0000256" key="6">
    <source>
        <dbReference type="SAM" id="MobiDB-lite"/>
    </source>
</evidence>
<dbReference type="Gene3D" id="3.10.100.10">
    <property type="entry name" value="Mannose-Binding Protein A, subunit A"/>
    <property type="match status" value="1"/>
</dbReference>
<dbReference type="RefSeq" id="XP_020833032.1">
    <property type="nucleotide sequence ID" value="XM_020977373.1"/>
</dbReference>
<dbReference type="InterPro" id="IPR008160">
    <property type="entry name" value="Collagen"/>
</dbReference>
<dbReference type="PROSITE" id="PS00615">
    <property type="entry name" value="C_TYPE_LECTIN_1"/>
    <property type="match status" value="1"/>
</dbReference>
<keyword evidence="1 7" id="KW-0732">Signal</keyword>
<dbReference type="SMART" id="SM00034">
    <property type="entry name" value="CLECT"/>
    <property type="match status" value="1"/>
</dbReference>
<sequence>MYLLATFQFLMLAISLTMTSVQGKCDCEPKTNTCNFVPCGLPGSNGLPGRDGNQGPKGEKGDQGQRGMLGPPGKVGPMGIKGERGPQGPKGPKGDKGGNQELISLKAEMTALQEEMRMLQTFINKYRQVMILSGIRIVDEKWFKVMESEGTFEEGKKICSQSGAQLAAPRNSKENRALQQLAKQFGKNIYLGMSDEEREGTFQYQNGQTVSYTSWASREPNGERKENCVELYTDGDWNDKSCEYKMLVVCEF</sequence>
<dbReference type="GeneID" id="110201599"/>
<dbReference type="PANTHER" id="PTHR24024">
    <property type="entry name" value="PULMONARY SURFACTANT-ASSOCIATED PROTEIN A"/>
    <property type="match status" value="1"/>
</dbReference>
<keyword evidence="4" id="KW-0176">Collagen</keyword>
<dbReference type="PROSITE" id="PS50041">
    <property type="entry name" value="C_TYPE_LECTIN_2"/>
    <property type="match status" value="1"/>
</dbReference>
<dbReference type="AlphaFoldDB" id="A0A6P5JFH4"/>
<dbReference type="InterPro" id="IPR018378">
    <property type="entry name" value="C-type_lectin_CS"/>
</dbReference>
<dbReference type="InterPro" id="IPR016187">
    <property type="entry name" value="CTDL_fold"/>
</dbReference>
<evidence type="ECO:0000256" key="2">
    <source>
        <dbReference type="ARBA" id="ARBA00022734"/>
    </source>
</evidence>
<dbReference type="SUPFAM" id="SSF56436">
    <property type="entry name" value="C-type lectin-like"/>
    <property type="match status" value="1"/>
</dbReference>
<organism evidence="9 10">
    <name type="scientific">Phascolarctos cinereus</name>
    <name type="common">Koala</name>
    <dbReference type="NCBI Taxonomy" id="38626"/>
    <lineage>
        <taxon>Eukaryota</taxon>
        <taxon>Metazoa</taxon>
        <taxon>Chordata</taxon>
        <taxon>Craniata</taxon>
        <taxon>Vertebrata</taxon>
        <taxon>Euteleostomi</taxon>
        <taxon>Mammalia</taxon>
        <taxon>Metatheria</taxon>
        <taxon>Diprotodontia</taxon>
        <taxon>Phascolarctidae</taxon>
        <taxon>Phascolarctos</taxon>
    </lineage>
</organism>
<dbReference type="InterPro" id="IPR051077">
    <property type="entry name" value="Ca-dependent_lectin"/>
</dbReference>
<proteinExistence type="predicted"/>
<dbReference type="GO" id="GO:0005615">
    <property type="term" value="C:extracellular space"/>
    <property type="evidence" value="ECO:0007669"/>
    <property type="project" value="TreeGrafter"/>
</dbReference>
<accession>A0A6P5JFH4</accession>
<evidence type="ECO:0000313" key="10">
    <source>
        <dbReference type="RefSeq" id="XP_020833032.1"/>
    </source>
</evidence>
<dbReference type="GO" id="GO:0005771">
    <property type="term" value="C:multivesicular body"/>
    <property type="evidence" value="ECO:0007669"/>
    <property type="project" value="TreeGrafter"/>
</dbReference>
<evidence type="ECO:0000256" key="1">
    <source>
        <dbReference type="ARBA" id="ARBA00022729"/>
    </source>
</evidence>
<dbReference type="InterPro" id="IPR016186">
    <property type="entry name" value="C-type_lectin-like/link_sf"/>
</dbReference>
<dbReference type="Proteomes" id="UP000515140">
    <property type="component" value="Unplaced"/>
</dbReference>
<dbReference type="Pfam" id="PF01391">
    <property type="entry name" value="Collagen"/>
    <property type="match status" value="1"/>
</dbReference>
<dbReference type="InParanoid" id="A0A6P5JFH4"/>
<feature type="chain" id="PRO_5027640654" evidence="7">
    <location>
        <begin position="24"/>
        <end position="252"/>
    </location>
</feature>
<feature type="region of interest" description="Disordered" evidence="6">
    <location>
        <begin position="45"/>
        <end position="99"/>
    </location>
</feature>
<keyword evidence="3" id="KW-0106">Calcium</keyword>
<dbReference type="KEGG" id="pcw:110201599"/>
<evidence type="ECO:0000256" key="5">
    <source>
        <dbReference type="ARBA" id="ARBA00023157"/>
    </source>
</evidence>
<reference evidence="10" key="1">
    <citation type="submission" date="2025-08" db="UniProtKB">
        <authorList>
            <consortium name="RefSeq"/>
        </authorList>
    </citation>
    <scope>IDENTIFICATION</scope>
    <source>
        <tissue evidence="10">Spleen</tissue>
    </source>
</reference>
<evidence type="ECO:0000256" key="7">
    <source>
        <dbReference type="SAM" id="SignalP"/>
    </source>
</evidence>
<evidence type="ECO:0000256" key="4">
    <source>
        <dbReference type="ARBA" id="ARBA00023119"/>
    </source>
</evidence>
<evidence type="ECO:0000313" key="9">
    <source>
        <dbReference type="Proteomes" id="UP000515140"/>
    </source>
</evidence>
<dbReference type="Pfam" id="PF00059">
    <property type="entry name" value="Lectin_C"/>
    <property type="match status" value="1"/>
</dbReference>
<dbReference type="GO" id="GO:0030246">
    <property type="term" value="F:carbohydrate binding"/>
    <property type="evidence" value="ECO:0007669"/>
    <property type="project" value="UniProtKB-KW"/>
</dbReference>
<protein>
    <submittedName>
        <fullName evidence="10">Pulmonary surfactant-associated protein D-like</fullName>
    </submittedName>
</protein>
<keyword evidence="2" id="KW-0430">Lectin</keyword>
<name>A0A6P5JFH4_PHACI</name>
<keyword evidence="5" id="KW-1015">Disulfide bond</keyword>
<keyword evidence="9" id="KW-1185">Reference proteome</keyword>
<evidence type="ECO:0000256" key="3">
    <source>
        <dbReference type="ARBA" id="ARBA00022837"/>
    </source>
</evidence>
<gene>
    <name evidence="10" type="primary">LOC110201599</name>
</gene>